<keyword evidence="10" id="KW-1185">Reference proteome</keyword>
<evidence type="ECO:0000256" key="6">
    <source>
        <dbReference type="SAM" id="Coils"/>
    </source>
</evidence>
<dbReference type="InterPro" id="IPR058914">
    <property type="entry name" value="LIPB1/2_CC"/>
</dbReference>
<keyword evidence="4 6" id="KW-0175">Coiled coil</keyword>
<dbReference type="Pfam" id="PF07647">
    <property type="entry name" value="SAM_2"/>
    <property type="match status" value="1"/>
</dbReference>
<keyword evidence="2" id="KW-0597">Phosphoprotein</keyword>
<dbReference type="InterPro" id="IPR029515">
    <property type="entry name" value="Liprin"/>
</dbReference>
<dbReference type="GO" id="GO:0005938">
    <property type="term" value="C:cell cortex"/>
    <property type="evidence" value="ECO:0007669"/>
    <property type="project" value="Ensembl"/>
</dbReference>
<evidence type="ECO:0000256" key="2">
    <source>
        <dbReference type="ARBA" id="ARBA00022553"/>
    </source>
</evidence>
<keyword evidence="3" id="KW-0677">Repeat</keyword>
<protein>
    <submittedName>
        <fullName evidence="9">PPFIA binding protein 1</fullName>
    </submittedName>
</protein>
<name>K7FT58_PELSI</name>
<dbReference type="GO" id="GO:0043622">
    <property type="term" value="P:cortical microtubule organization"/>
    <property type="evidence" value="ECO:0007669"/>
    <property type="project" value="Ensembl"/>
</dbReference>
<dbReference type="EMBL" id="AGCU01116775">
    <property type="status" value="NOT_ANNOTATED_CDS"/>
    <property type="molecule type" value="Genomic_DNA"/>
</dbReference>
<evidence type="ECO:0000256" key="5">
    <source>
        <dbReference type="ARBA" id="ARBA00060046"/>
    </source>
</evidence>
<dbReference type="FunFam" id="1.10.150.50:FF:000017">
    <property type="entry name" value="Liprin-beta-1 isoform 1"/>
    <property type="match status" value="1"/>
</dbReference>
<feature type="coiled-coil region" evidence="6">
    <location>
        <begin position="207"/>
        <end position="308"/>
    </location>
</feature>
<reference evidence="10" key="1">
    <citation type="submission" date="2011-10" db="EMBL/GenBank/DDBJ databases">
        <authorList>
            <consortium name="Soft-shell Turtle Genome Consortium"/>
        </authorList>
    </citation>
    <scope>NUCLEOTIDE SEQUENCE [LARGE SCALE GENOMIC DNA]</scope>
    <source>
        <strain evidence="10">Daiwa-1</strain>
    </source>
</reference>
<dbReference type="PROSITE" id="PS50105">
    <property type="entry name" value="SAM_DOMAIN"/>
    <property type="match status" value="2"/>
</dbReference>
<feature type="domain" description="SAM" evidence="8">
    <location>
        <begin position="691"/>
        <end position="754"/>
    </location>
</feature>
<comment type="similarity">
    <text evidence="1">Belongs to the liprin family. Liprin-beta subfamily.</text>
</comment>
<evidence type="ECO:0000313" key="9">
    <source>
        <dbReference type="Ensembl" id="ENSPSIP00000011218.1"/>
    </source>
</evidence>
<feature type="compositionally biased region" description="Polar residues" evidence="7">
    <location>
        <begin position="420"/>
        <end position="444"/>
    </location>
</feature>
<dbReference type="eggNOG" id="KOG1899">
    <property type="taxonomic scope" value="Eukaryota"/>
</dbReference>
<dbReference type="InterPro" id="IPR013761">
    <property type="entry name" value="SAM/pointed_sf"/>
</dbReference>
<evidence type="ECO:0000256" key="4">
    <source>
        <dbReference type="ARBA" id="ARBA00023054"/>
    </source>
</evidence>
<organism evidence="9 10">
    <name type="scientific">Pelodiscus sinensis</name>
    <name type="common">Chinese softshell turtle</name>
    <name type="synonym">Trionyx sinensis</name>
    <dbReference type="NCBI Taxonomy" id="13735"/>
    <lineage>
        <taxon>Eukaryota</taxon>
        <taxon>Metazoa</taxon>
        <taxon>Chordata</taxon>
        <taxon>Craniata</taxon>
        <taxon>Vertebrata</taxon>
        <taxon>Euteleostomi</taxon>
        <taxon>Archelosauria</taxon>
        <taxon>Testudinata</taxon>
        <taxon>Testudines</taxon>
        <taxon>Cryptodira</taxon>
        <taxon>Trionychia</taxon>
        <taxon>Trionychidae</taxon>
        <taxon>Pelodiscus</taxon>
    </lineage>
</organism>
<evidence type="ECO:0000259" key="8">
    <source>
        <dbReference type="PROSITE" id="PS50105"/>
    </source>
</evidence>
<feature type="compositionally biased region" description="Basic residues" evidence="7">
    <location>
        <begin position="558"/>
        <end position="571"/>
    </location>
</feature>
<dbReference type="InterPro" id="IPR037617">
    <property type="entry name" value="LIPB1/2_SAM_1"/>
</dbReference>
<gene>
    <name evidence="9" type="primary">PPFIBP1</name>
</gene>
<dbReference type="EMBL" id="AGCU01116777">
    <property type="status" value="NOT_ANNOTATED_CDS"/>
    <property type="molecule type" value="Genomic_DNA"/>
</dbReference>
<dbReference type="PANTHER" id="PTHR12587">
    <property type="entry name" value="LAR INTERACTING PROTEIN LIP -RELATED PROTEIN"/>
    <property type="match status" value="1"/>
</dbReference>
<dbReference type="EMBL" id="AGCU01116780">
    <property type="status" value="NOT_ANNOTATED_CDS"/>
    <property type="molecule type" value="Genomic_DNA"/>
</dbReference>
<feature type="region of interest" description="Disordered" evidence="7">
    <location>
        <begin position="531"/>
        <end position="607"/>
    </location>
</feature>
<dbReference type="EMBL" id="AGCU01116772">
    <property type="status" value="NOT_ANNOTATED_CDS"/>
    <property type="molecule type" value="Genomic_DNA"/>
</dbReference>
<feature type="coiled-coil region" evidence="6">
    <location>
        <begin position="99"/>
        <end position="182"/>
    </location>
</feature>
<proteinExistence type="inferred from homology"/>
<dbReference type="OrthoDB" id="6516566at2759"/>
<dbReference type="InterPro" id="IPR001660">
    <property type="entry name" value="SAM"/>
</dbReference>
<dbReference type="Pfam" id="PF26022">
    <property type="entry name" value="CC_Liprin_beta"/>
    <property type="match status" value="1"/>
</dbReference>
<dbReference type="Pfam" id="PF00536">
    <property type="entry name" value="SAM_1"/>
    <property type="match status" value="2"/>
</dbReference>
<dbReference type="STRING" id="13735.ENSPSIP00000011218"/>
<dbReference type="EMBL" id="AGCU01116771">
    <property type="status" value="NOT_ANNOTATED_CDS"/>
    <property type="molecule type" value="Genomic_DNA"/>
</dbReference>
<dbReference type="InterPro" id="IPR037618">
    <property type="entry name" value="LIPB1/2_SAM_2nd"/>
</dbReference>
<dbReference type="Gene3D" id="1.20.5.1160">
    <property type="entry name" value="Vasodilator-stimulated phosphoprotein"/>
    <property type="match status" value="1"/>
</dbReference>
<feature type="domain" description="SAM" evidence="8">
    <location>
        <begin position="619"/>
        <end position="683"/>
    </location>
</feature>
<dbReference type="SUPFAM" id="SSF47769">
    <property type="entry name" value="SAM/Pointed domain"/>
    <property type="match status" value="3"/>
</dbReference>
<dbReference type="GO" id="GO:0048786">
    <property type="term" value="C:presynaptic active zone"/>
    <property type="evidence" value="ECO:0007669"/>
    <property type="project" value="TreeGrafter"/>
</dbReference>
<feature type="region of interest" description="Disordered" evidence="7">
    <location>
        <begin position="390"/>
        <end position="519"/>
    </location>
</feature>
<evidence type="ECO:0000256" key="1">
    <source>
        <dbReference type="ARBA" id="ARBA00007547"/>
    </source>
</evidence>
<dbReference type="SMART" id="SM00454">
    <property type="entry name" value="SAM"/>
    <property type="match status" value="3"/>
</dbReference>
<reference evidence="10" key="2">
    <citation type="journal article" date="2013" name="Nat. Genet.">
        <title>The draft genomes of soft-shell turtle and green sea turtle yield insights into the development and evolution of the turtle-specific body plan.</title>
        <authorList>
            <person name="Wang Z."/>
            <person name="Pascual-Anaya J."/>
            <person name="Zadissa A."/>
            <person name="Li W."/>
            <person name="Niimura Y."/>
            <person name="Huang Z."/>
            <person name="Li C."/>
            <person name="White S."/>
            <person name="Xiong Z."/>
            <person name="Fang D."/>
            <person name="Wang B."/>
            <person name="Ming Y."/>
            <person name="Chen Y."/>
            <person name="Zheng Y."/>
            <person name="Kuraku S."/>
            <person name="Pignatelli M."/>
            <person name="Herrero J."/>
            <person name="Beal K."/>
            <person name="Nozawa M."/>
            <person name="Li Q."/>
            <person name="Wang J."/>
            <person name="Zhang H."/>
            <person name="Yu L."/>
            <person name="Shigenobu S."/>
            <person name="Wang J."/>
            <person name="Liu J."/>
            <person name="Flicek P."/>
            <person name="Searle S."/>
            <person name="Wang J."/>
            <person name="Kuratani S."/>
            <person name="Yin Y."/>
            <person name="Aken B."/>
            <person name="Zhang G."/>
            <person name="Irie N."/>
        </authorList>
    </citation>
    <scope>NUCLEOTIDE SEQUENCE [LARGE SCALE GENOMIC DNA]</scope>
    <source>
        <strain evidence="10">Daiwa-1</strain>
    </source>
</reference>
<dbReference type="InterPro" id="IPR037619">
    <property type="entry name" value="LIPB1/2_SAM_3rd"/>
</dbReference>
<dbReference type="EMBL" id="AGCU01116778">
    <property type="status" value="NOT_ANNOTATED_CDS"/>
    <property type="molecule type" value="Genomic_DNA"/>
</dbReference>
<sequence length="983" mass="109954">MMSDASDMLAAALEQMDGIIAGSKALEYSNGIFDCQSPTSPFMGSLRALHLVEDLRGLLEMMEADEKEGLRCQIPDSTAEALIEWLQSQMTNGHIAGNGDVYQERLARLENDKESLVLQVSVLTDQVEAQGEKIRDLEFCLDEHREKLNATEEMLQQELLSRTSLETQKLNLMAEISNLKLKLTAVGKDRLDCEDRYGDTEGLMQEISELRSRVGEMDNERLQYEKKLKSTKDELASLKEKLEQKEAEVRRLQEKLVCKMKGEGIEISDKDIEVQKMKRAVESLMAANEEKDRKIEELRQSLNRYKKVQDVVMAQGKKGKEGECEEFLNPGSVSAVLLDMQSLIDQEKSPSPVPVIGSPSHEVFNTSVPEENSLQIHTSILQVSIPAFSPVPKSPEAATEKEKAQPKAEVTSEVSEGKTPGSSVETQPCDSPLASTLQKSSSLGNLKKETSEVDKEPLQKPAETKAPVEGNKCGTLPPKSPSHSGTGEDDRFGTRKARTSFGRGFFKIKNNKRTASAPNLAETEKGFADHLDLAGLPPRPKETDSGQMSPSSPDSKKKTSGIKKLFGRLKRSQSTTFNPDDMSEAEFKRGGTRATAGPRLGWSRDLGQSNDLDMPFAKWTKEQVCNWLQNQGLGSYMNHGKHWILSGQTLLQASQQDLEKELGIKHPLHRKKLQLALQALGSEEENNHGKLDYNWVTRWLDDIGLPQYKTQFDDGRVDGRMLHYMSVDDLLSLKVVSVLHHLSIKRAIQVLRINNFEPNCLRRRPSDENNITPSEVTEWTNHRVMEWLRSVDLAEYAPNLRGSGVHGGLMVLEPRFNVETLAQLLNIPPNKTLLRRHLATHFNLLVGQDAQRQKLETMESPDYILLTATAKVKPKKIAFSNFGSLRKKKQEDVEEYVCPMELGQASGSGSKKGFKPGMDIRVYDDDDLDRLEQMEDSEGTVRQIGAFSEGINNLTHMLKEDEMFKDFATCSPSASITDEDSNV</sequence>
<dbReference type="OMA" id="WSNSGTP"/>
<dbReference type="CTD" id="8496"/>
<accession>K7FT58</accession>
<dbReference type="FunFam" id="1.10.150.50:FF:000007">
    <property type="entry name" value="Liprin-beta-1 isoform 1"/>
    <property type="match status" value="1"/>
</dbReference>
<dbReference type="EMBL" id="AGCU01116776">
    <property type="status" value="NOT_ANNOTATED_CDS"/>
    <property type="molecule type" value="Genomic_DNA"/>
</dbReference>
<dbReference type="GO" id="GO:0005886">
    <property type="term" value="C:plasma membrane"/>
    <property type="evidence" value="ECO:0007669"/>
    <property type="project" value="Ensembl"/>
</dbReference>
<evidence type="ECO:0000256" key="3">
    <source>
        <dbReference type="ARBA" id="ARBA00022737"/>
    </source>
</evidence>
<dbReference type="EMBL" id="AGCU01116774">
    <property type="status" value="NOT_ANNOTATED_CDS"/>
    <property type="molecule type" value="Genomic_DNA"/>
</dbReference>
<evidence type="ECO:0000313" key="10">
    <source>
        <dbReference type="Proteomes" id="UP000007267"/>
    </source>
</evidence>
<dbReference type="GeneID" id="102456399"/>
<dbReference type="CDD" id="cd09569">
    <property type="entry name" value="SAM_liprin-beta1_2_repeat3"/>
    <property type="match status" value="1"/>
</dbReference>
<dbReference type="EMBL" id="AGCU01116773">
    <property type="status" value="NOT_ANNOTATED_CDS"/>
    <property type="molecule type" value="Genomic_DNA"/>
</dbReference>
<dbReference type="CDD" id="cd09566">
    <property type="entry name" value="SAM_liprin-beta1_2_repeat2"/>
    <property type="match status" value="1"/>
</dbReference>
<dbReference type="PANTHER" id="PTHR12587:SF16">
    <property type="entry name" value="LIPRIN-BETA-1"/>
    <property type="match status" value="1"/>
</dbReference>
<dbReference type="RefSeq" id="XP_006127762.1">
    <property type="nucleotide sequence ID" value="XM_006127700.3"/>
</dbReference>
<reference evidence="9" key="3">
    <citation type="submission" date="2025-08" db="UniProtKB">
        <authorList>
            <consortium name="Ensembl"/>
        </authorList>
    </citation>
    <scope>IDENTIFICATION</scope>
</reference>
<dbReference type="HOGENOM" id="CLU_011689_2_0_1"/>
<feature type="compositionally biased region" description="Basic and acidic residues" evidence="7">
    <location>
        <begin position="446"/>
        <end position="458"/>
    </location>
</feature>
<dbReference type="GO" id="GO:0005829">
    <property type="term" value="C:cytosol"/>
    <property type="evidence" value="ECO:0007669"/>
    <property type="project" value="UniProtKB-ARBA"/>
</dbReference>
<dbReference type="GeneTree" id="ENSGT01050000244951"/>
<dbReference type="EMBL" id="AGCU01116779">
    <property type="status" value="NOT_ANNOTATED_CDS"/>
    <property type="molecule type" value="Genomic_DNA"/>
</dbReference>
<comment type="function">
    <text evidence="5">May regulate the disassembly of focal adhesions. Did not bind receptor-like tyrosine phosphatases type 2A.</text>
</comment>
<dbReference type="Ensembl" id="ENSPSIT00000011274.1">
    <property type="protein sequence ID" value="ENSPSIP00000011218.1"/>
    <property type="gene ID" value="ENSPSIG00000010149.1"/>
</dbReference>
<dbReference type="AlphaFoldDB" id="K7FT58"/>
<dbReference type="CDD" id="cd09563">
    <property type="entry name" value="SAM_liprin-beta1_2_repeat1"/>
    <property type="match status" value="1"/>
</dbReference>
<evidence type="ECO:0000256" key="7">
    <source>
        <dbReference type="SAM" id="MobiDB-lite"/>
    </source>
</evidence>
<dbReference type="GO" id="GO:0007528">
    <property type="term" value="P:neuromuscular junction development"/>
    <property type="evidence" value="ECO:0007669"/>
    <property type="project" value="TreeGrafter"/>
</dbReference>
<dbReference type="FunFam" id="1.10.150.50:FF:000005">
    <property type="entry name" value="Liprin-beta-1 isoform 1"/>
    <property type="match status" value="1"/>
</dbReference>
<dbReference type="Proteomes" id="UP000007267">
    <property type="component" value="Unassembled WGS sequence"/>
</dbReference>
<reference evidence="9" key="4">
    <citation type="submission" date="2025-09" db="UniProtKB">
        <authorList>
            <consortium name="Ensembl"/>
        </authorList>
    </citation>
    <scope>IDENTIFICATION</scope>
</reference>
<dbReference type="Gene3D" id="1.10.150.50">
    <property type="entry name" value="Transcription Factor, Ets-1"/>
    <property type="match status" value="3"/>
</dbReference>